<proteinExistence type="predicted"/>
<dbReference type="EMBL" id="CAADFQ010000016">
    <property type="protein sequence ID" value="VFK30510.1"/>
    <property type="molecule type" value="Genomic_DNA"/>
</dbReference>
<dbReference type="EMBL" id="CAADFO010000007">
    <property type="protein sequence ID" value="VFK24129.1"/>
    <property type="molecule type" value="Genomic_DNA"/>
</dbReference>
<dbReference type="EMBL" id="CAADGH010000019">
    <property type="protein sequence ID" value="VFK75280.1"/>
    <property type="molecule type" value="Genomic_DNA"/>
</dbReference>
<evidence type="ECO:0000313" key="3">
    <source>
        <dbReference type="EMBL" id="VFK75280.1"/>
    </source>
</evidence>
<protein>
    <submittedName>
        <fullName evidence="3">Uncharacterized protein</fullName>
    </submittedName>
</protein>
<dbReference type="AlphaFoldDB" id="A0A451BAG6"/>
<evidence type="ECO:0000313" key="1">
    <source>
        <dbReference type="EMBL" id="VFK24129.1"/>
    </source>
</evidence>
<organism evidence="3">
    <name type="scientific">Candidatus Kentrum sp. MB</name>
    <dbReference type="NCBI Taxonomy" id="2138164"/>
    <lineage>
        <taxon>Bacteria</taxon>
        <taxon>Pseudomonadati</taxon>
        <taxon>Pseudomonadota</taxon>
        <taxon>Gammaproteobacteria</taxon>
        <taxon>Candidatus Kentrum</taxon>
    </lineage>
</organism>
<sequence length="72" mass="8131">MRQKLDYIHHNPVARGVCGSTGTLALLQRAKLFEATGIHRGLSGMVKRRRCTIGSRSFREKVPKLELGNQRK</sequence>
<evidence type="ECO:0000313" key="2">
    <source>
        <dbReference type="EMBL" id="VFK30510.1"/>
    </source>
</evidence>
<reference evidence="3" key="1">
    <citation type="submission" date="2019-02" db="EMBL/GenBank/DDBJ databases">
        <authorList>
            <person name="Gruber-Vodicka R. H."/>
            <person name="Seah K. B. B."/>
        </authorList>
    </citation>
    <scope>NUCLEOTIDE SEQUENCE</scope>
    <source>
        <strain evidence="1">BECK_BZ197</strain>
        <strain evidence="3">BECK_BZ198</strain>
        <strain evidence="2">BECK_BZ199</strain>
    </source>
</reference>
<name>A0A451BAG6_9GAMM</name>
<accession>A0A451BAG6</accession>
<gene>
    <name evidence="1" type="ORF">BECKMB1821G_GA0114241_100731</name>
    <name evidence="3" type="ORF">BECKMB1821H_GA0114242_101912</name>
    <name evidence="2" type="ORF">BECKMB1821I_GA0114274_101613</name>
</gene>